<dbReference type="SUPFAM" id="SSF55874">
    <property type="entry name" value="ATPase domain of HSP90 chaperone/DNA topoisomerase II/histidine kinase"/>
    <property type="match status" value="1"/>
</dbReference>
<organism evidence="11 12">
    <name type="scientific">Pseudomonas putida</name>
    <name type="common">Arthrobacter siderocapsulatus</name>
    <dbReference type="NCBI Taxonomy" id="303"/>
    <lineage>
        <taxon>Bacteria</taxon>
        <taxon>Pseudomonadati</taxon>
        <taxon>Pseudomonadota</taxon>
        <taxon>Gammaproteobacteria</taxon>
        <taxon>Pseudomonadales</taxon>
        <taxon>Pseudomonadaceae</taxon>
        <taxon>Pseudomonas</taxon>
    </lineage>
</organism>
<evidence type="ECO:0000259" key="10">
    <source>
        <dbReference type="PROSITE" id="PS50109"/>
    </source>
</evidence>
<evidence type="ECO:0000313" key="11">
    <source>
        <dbReference type="EMBL" id="AWY38486.1"/>
    </source>
</evidence>
<dbReference type="InterPro" id="IPR003594">
    <property type="entry name" value="HATPase_dom"/>
</dbReference>
<dbReference type="PANTHER" id="PTHR24421">
    <property type="entry name" value="NITRATE/NITRITE SENSOR PROTEIN NARX-RELATED"/>
    <property type="match status" value="1"/>
</dbReference>
<dbReference type="InterPro" id="IPR036890">
    <property type="entry name" value="HATPase_C_sf"/>
</dbReference>
<evidence type="ECO:0000313" key="12">
    <source>
        <dbReference type="Proteomes" id="UP000250299"/>
    </source>
</evidence>
<keyword evidence="2" id="KW-1003">Cell membrane</keyword>
<dbReference type="AlphaFoldDB" id="A0A2Z4RCA4"/>
<name>A0A2Z4RCA4_PSEPU</name>
<reference evidence="11 12" key="1">
    <citation type="submission" date="2018-05" db="EMBL/GenBank/DDBJ databases">
        <title>Whole genome sequence of Pseudomonas putida JBC17.</title>
        <authorList>
            <person name="Lee Y.H."/>
            <person name="David K."/>
        </authorList>
    </citation>
    <scope>NUCLEOTIDE SEQUENCE [LARGE SCALE GENOMIC DNA]</scope>
    <source>
        <strain evidence="11 12">JBC17</strain>
    </source>
</reference>
<evidence type="ECO:0000256" key="7">
    <source>
        <dbReference type="ARBA" id="ARBA00023012"/>
    </source>
</evidence>
<evidence type="ECO:0000256" key="1">
    <source>
        <dbReference type="ARBA" id="ARBA00004651"/>
    </source>
</evidence>
<evidence type="ECO:0000256" key="2">
    <source>
        <dbReference type="ARBA" id="ARBA00022475"/>
    </source>
</evidence>
<dbReference type="PIRSF" id="PIRSF037314">
    <property type="entry name" value="STHK_MctS"/>
    <property type="match status" value="1"/>
</dbReference>
<dbReference type="InterPro" id="IPR017171">
    <property type="entry name" value="Sig_transdc_His_kinase_MctS"/>
</dbReference>
<comment type="subcellular location">
    <subcellularLocation>
        <location evidence="1">Cell membrane</location>
        <topology evidence="1">Multi-pass membrane protein</topology>
    </subcellularLocation>
</comment>
<dbReference type="Pfam" id="PF07730">
    <property type="entry name" value="HisKA_3"/>
    <property type="match status" value="1"/>
</dbReference>
<dbReference type="InterPro" id="IPR005467">
    <property type="entry name" value="His_kinase_dom"/>
</dbReference>
<keyword evidence="4 9" id="KW-0812">Transmembrane</keyword>
<dbReference type="Gene3D" id="3.30.565.10">
    <property type="entry name" value="Histidine kinase-like ATPase, C-terminal domain"/>
    <property type="match status" value="1"/>
</dbReference>
<dbReference type="Proteomes" id="UP000250299">
    <property type="component" value="Chromosome"/>
</dbReference>
<evidence type="ECO:0000256" key="6">
    <source>
        <dbReference type="ARBA" id="ARBA00022989"/>
    </source>
</evidence>
<dbReference type="EMBL" id="CP029693">
    <property type="protein sequence ID" value="AWY38486.1"/>
    <property type="molecule type" value="Genomic_DNA"/>
</dbReference>
<dbReference type="Gene3D" id="1.20.5.1930">
    <property type="match status" value="1"/>
</dbReference>
<dbReference type="CDD" id="cd16917">
    <property type="entry name" value="HATPase_UhpB-NarQ-NarX-like"/>
    <property type="match status" value="1"/>
</dbReference>
<dbReference type="Pfam" id="PF17200">
    <property type="entry name" value="sCache_2"/>
    <property type="match status" value="1"/>
</dbReference>
<feature type="transmembrane region" description="Helical" evidence="9">
    <location>
        <begin position="7"/>
        <end position="29"/>
    </location>
</feature>
<dbReference type="PROSITE" id="PS50109">
    <property type="entry name" value="HIS_KIN"/>
    <property type="match status" value="1"/>
</dbReference>
<protein>
    <submittedName>
        <fullName evidence="11">Histidine kinase</fullName>
    </submittedName>
</protein>
<evidence type="ECO:0000256" key="5">
    <source>
        <dbReference type="ARBA" id="ARBA00022777"/>
    </source>
</evidence>
<dbReference type="SMART" id="SM00387">
    <property type="entry name" value="HATPase_c"/>
    <property type="match status" value="1"/>
</dbReference>
<dbReference type="SMART" id="SM01049">
    <property type="entry name" value="Cache_2"/>
    <property type="match status" value="1"/>
</dbReference>
<keyword evidence="6 9" id="KW-1133">Transmembrane helix</keyword>
<proteinExistence type="predicted"/>
<dbReference type="GO" id="GO:0046983">
    <property type="term" value="F:protein dimerization activity"/>
    <property type="evidence" value="ECO:0007669"/>
    <property type="project" value="InterPro"/>
</dbReference>
<evidence type="ECO:0000256" key="9">
    <source>
        <dbReference type="SAM" id="Phobius"/>
    </source>
</evidence>
<evidence type="ECO:0000256" key="8">
    <source>
        <dbReference type="ARBA" id="ARBA00023136"/>
    </source>
</evidence>
<keyword evidence="8 9" id="KW-0472">Membrane</keyword>
<accession>A0A2Z4RCA4</accession>
<evidence type="ECO:0000256" key="3">
    <source>
        <dbReference type="ARBA" id="ARBA00022679"/>
    </source>
</evidence>
<dbReference type="OrthoDB" id="9797605at2"/>
<feature type="domain" description="Histidine kinase" evidence="10">
    <location>
        <begin position="252"/>
        <end position="448"/>
    </location>
</feature>
<dbReference type="CDD" id="cd18774">
    <property type="entry name" value="PDC2_HK_sensor"/>
    <property type="match status" value="1"/>
</dbReference>
<dbReference type="InterPro" id="IPR033480">
    <property type="entry name" value="sCache_2"/>
</dbReference>
<dbReference type="Gene3D" id="3.30.450.20">
    <property type="entry name" value="PAS domain"/>
    <property type="match status" value="1"/>
</dbReference>
<keyword evidence="3" id="KW-0808">Transferase</keyword>
<dbReference type="InterPro" id="IPR050482">
    <property type="entry name" value="Sensor_HK_TwoCompSys"/>
</dbReference>
<sequence length="454" mass="50291">MQLKHKIVALGILPLVLAIAVICALVISLNRQLGDQQAQLIEDSILASKRAELKNYVEMAQSLIEPLYDDGHGDAAAQKQVLEELRKLSFGINGYFFVYDHEGRSLMHARQSELVGQYLWDMKDPHGLPVIQALLKSAQSGEGFQRYAWNKPSSGQVTDKLAYVVMLDRWGWMLGTGIYLEDVERATQQARAEVAMGIRKTMMAIAVVALVAVLFVFATGMTLNVSEHRLADKKLQRLTQRIVSLQEEERSRVSRELHDGISQVLVSIKFQFELASHVLENGQDKGLGILRDATQRLGEAIGEVRSLSHDLRSSLLDTLGLPAAIGQLAAEFEQRSGLTVSYTDNEFDCQLVDGAAVSLFRIVQEGLTNIERHAQAKHVAITLHGSKDNVRLTVVDDGVGFNVAQVERRQAGIGLRNIRERVEHFGGRFDLVSVPGRSELDVLLPMKPSADRLG</sequence>
<dbReference type="Pfam" id="PF02518">
    <property type="entry name" value="HATPase_c"/>
    <property type="match status" value="1"/>
</dbReference>
<keyword evidence="5 11" id="KW-0418">Kinase</keyword>
<dbReference type="GO" id="GO:0000155">
    <property type="term" value="F:phosphorelay sensor kinase activity"/>
    <property type="evidence" value="ECO:0007669"/>
    <property type="project" value="InterPro"/>
</dbReference>
<dbReference type="PANTHER" id="PTHR24421:SF59">
    <property type="entry name" value="OXYGEN SENSOR HISTIDINE KINASE NREB"/>
    <property type="match status" value="1"/>
</dbReference>
<dbReference type="RefSeq" id="WP_110962306.1">
    <property type="nucleotide sequence ID" value="NZ_CP029693.1"/>
</dbReference>
<feature type="transmembrane region" description="Helical" evidence="9">
    <location>
        <begin position="202"/>
        <end position="225"/>
    </location>
</feature>
<dbReference type="GO" id="GO:0005886">
    <property type="term" value="C:plasma membrane"/>
    <property type="evidence" value="ECO:0007669"/>
    <property type="project" value="UniProtKB-SubCell"/>
</dbReference>
<keyword evidence="7" id="KW-0902">Two-component regulatory system</keyword>
<evidence type="ECO:0000256" key="4">
    <source>
        <dbReference type="ARBA" id="ARBA00022692"/>
    </source>
</evidence>
<gene>
    <name evidence="11" type="ORF">DKY63_00650</name>
</gene>
<dbReference type="InterPro" id="IPR011712">
    <property type="entry name" value="Sig_transdc_His_kin_sub3_dim/P"/>
</dbReference>